<dbReference type="Pfam" id="PF16335">
    <property type="entry name" value="GtaA_6_Hairpin"/>
    <property type="match status" value="1"/>
</dbReference>
<feature type="chain" id="PRO_5010567275" description="DUF1793-domain-containing protein" evidence="2">
    <location>
        <begin position="28"/>
        <end position="1387"/>
    </location>
</feature>
<dbReference type="Pfam" id="PF16334">
    <property type="entry name" value="DUF4964"/>
    <property type="match status" value="1"/>
</dbReference>
<feature type="domain" description="DUF2433" evidence="3">
    <location>
        <begin position="992"/>
        <end position="1121"/>
    </location>
</feature>
<evidence type="ECO:0000256" key="2">
    <source>
        <dbReference type="SAM" id="SignalP"/>
    </source>
</evidence>
<feature type="compositionally biased region" description="Polar residues" evidence="1">
    <location>
        <begin position="1309"/>
        <end position="1318"/>
    </location>
</feature>
<dbReference type="InterPro" id="IPR032514">
    <property type="entry name" value="GtaA_central"/>
</dbReference>
<evidence type="ECO:0000256" key="1">
    <source>
        <dbReference type="SAM" id="MobiDB-lite"/>
    </source>
</evidence>
<feature type="region of interest" description="Disordered" evidence="1">
    <location>
        <begin position="1273"/>
        <end position="1387"/>
    </location>
</feature>
<evidence type="ECO:0000259" key="6">
    <source>
        <dbReference type="Pfam" id="PF17168"/>
    </source>
</evidence>
<feature type="region of interest" description="Disordered" evidence="1">
    <location>
        <begin position="1122"/>
        <end position="1231"/>
    </location>
</feature>
<dbReference type="PANTHER" id="PTHR31987">
    <property type="entry name" value="GLUTAMINASE A-RELATED"/>
    <property type="match status" value="1"/>
</dbReference>
<proteinExistence type="predicted"/>
<reference evidence="9" key="1">
    <citation type="submission" date="2015-09" db="EMBL/GenBank/DDBJ databases">
        <authorList>
            <person name="Fill T.P."/>
            <person name="Baretta J.F."/>
            <person name="de Almeida L.G."/>
            <person name="Rocha M."/>
            <person name="de Souza D.H."/>
            <person name="Malavazi I."/>
            <person name="Cerdeira L.T."/>
            <person name="Hong H."/>
            <person name="Samborskyy M."/>
            <person name="de Vasconcelos A.T."/>
            <person name="Leadlay P."/>
            <person name="Rodrigues-Filho E."/>
        </authorList>
    </citation>
    <scope>NUCLEOTIDE SEQUENCE [LARGE SCALE GENOMIC DNA]</scope>
    <source>
        <strain evidence="9">LaBioMMi 136</strain>
    </source>
</reference>
<dbReference type="Pfam" id="PF17168">
    <property type="entry name" value="DUF5127"/>
    <property type="match status" value="1"/>
</dbReference>
<evidence type="ECO:0000259" key="5">
    <source>
        <dbReference type="Pfam" id="PF16335"/>
    </source>
</evidence>
<feature type="domain" description="Glutaminase A central" evidence="5">
    <location>
        <begin position="336"/>
        <end position="683"/>
    </location>
</feature>
<evidence type="ECO:0000313" key="9">
    <source>
        <dbReference type="Proteomes" id="UP000190744"/>
    </source>
</evidence>
<keyword evidence="2" id="KW-0732">Signal</keyword>
<dbReference type="InterPro" id="IPR018829">
    <property type="entry name" value="DUF2433"/>
</dbReference>
<dbReference type="InterPro" id="IPR029052">
    <property type="entry name" value="Metallo-depent_PP-like"/>
</dbReference>
<dbReference type="Proteomes" id="UP000190744">
    <property type="component" value="Unassembled WGS sequence"/>
</dbReference>
<dbReference type="InterPro" id="IPR056812">
    <property type="entry name" value="RRM_fung"/>
</dbReference>
<feature type="domain" description="RNA-binding" evidence="7">
    <location>
        <begin position="1220"/>
        <end position="1303"/>
    </location>
</feature>
<protein>
    <recommendedName>
        <fullName evidence="10">DUF1793-domain-containing protein</fullName>
    </recommendedName>
</protein>
<feature type="compositionally biased region" description="Low complexity" evidence="1">
    <location>
        <begin position="1132"/>
        <end position="1187"/>
    </location>
</feature>
<evidence type="ECO:0000259" key="3">
    <source>
        <dbReference type="Pfam" id="PF10360"/>
    </source>
</evidence>
<dbReference type="Pfam" id="PF25061">
    <property type="entry name" value="RRM_fung"/>
    <property type="match status" value="1"/>
</dbReference>
<dbReference type="InterPro" id="IPR033433">
    <property type="entry name" value="GtaA_N"/>
</dbReference>
<evidence type="ECO:0000313" key="8">
    <source>
        <dbReference type="EMBL" id="OOQ88178.1"/>
    </source>
</evidence>
<name>A0A1S9RT51_PENBI</name>
<feature type="compositionally biased region" description="Basic and acidic residues" evidence="1">
    <location>
        <begin position="1273"/>
        <end position="1284"/>
    </location>
</feature>
<accession>A0A1S9RT51</accession>
<feature type="compositionally biased region" description="Polar residues" evidence="1">
    <location>
        <begin position="1364"/>
        <end position="1377"/>
    </location>
</feature>
<feature type="signal peptide" evidence="2">
    <location>
        <begin position="1"/>
        <end position="27"/>
    </location>
</feature>
<evidence type="ECO:0000259" key="4">
    <source>
        <dbReference type="Pfam" id="PF16334"/>
    </source>
</evidence>
<dbReference type="Pfam" id="PF10360">
    <property type="entry name" value="DUF2433"/>
    <property type="match status" value="1"/>
</dbReference>
<dbReference type="InterPro" id="IPR032515">
    <property type="entry name" value="DUF4964"/>
</dbReference>
<dbReference type="InterPro" id="IPR052743">
    <property type="entry name" value="Glutaminase_GtaA"/>
</dbReference>
<gene>
    <name evidence="8" type="ORF">PEBR_14177</name>
</gene>
<organism evidence="8 9">
    <name type="scientific">Penicillium brasilianum</name>
    <dbReference type="NCBI Taxonomy" id="104259"/>
    <lineage>
        <taxon>Eukaryota</taxon>
        <taxon>Fungi</taxon>
        <taxon>Dikarya</taxon>
        <taxon>Ascomycota</taxon>
        <taxon>Pezizomycotina</taxon>
        <taxon>Eurotiomycetes</taxon>
        <taxon>Eurotiomycetidae</taxon>
        <taxon>Eurotiales</taxon>
        <taxon>Aspergillaceae</taxon>
        <taxon>Penicillium</taxon>
    </lineage>
</organism>
<dbReference type="EMBL" id="LJBN01000120">
    <property type="protein sequence ID" value="OOQ88178.1"/>
    <property type="molecule type" value="Genomic_DNA"/>
</dbReference>
<comment type="caution">
    <text evidence="8">The sequence shown here is derived from an EMBL/GenBank/DDBJ whole genome shotgun (WGS) entry which is preliminary data.</text>
</comment>
<feature type="domain" description="DUF4964" evidence="4">
    <location>
        <begin position="26"/>
        <end position="101"/>
    </location>
</feature>
<evidence type="ECO:0000259" key="7">
    <source>
        <dbReference type="Pfam" id="PF25061"/>
    </source>
</evidence>
<evidence type="ECO:0008006" key="10">
    <source>
        <dbReference type="Google" id="ProtNLM"/>
    </source>
</evidence>
<feature type="domain" description="Glutaminase A N-terminal" evidence="6">
    <location>
        <begin position="112"/>
        <end position="328"/>
    </location>
</feature>
<dbReference type="PANTHER" id="PTHR31987:SF14">
    <property type="entry name" value="PUTATIVE (AFU_ORTHOLOGUE AFUA_6G09910)-RELATED"/>
    <property type="match status" value="1"/>
</dbReference>
<sequence>MHFNLQNQLRLGSLCSLLSFLCSNDQAQVAHHPTRPPSYPLAVRNPYLSTWMPADRVDQLPYAESQFWAGQDLGWSVMVRIDGQAYSLMGVSNLETNSILPATVRRTEFTSTHSLFDLTAGSVSLTLDFFSPVSPSNYLRQSLPFSYLTVQVNNAWGRDIQIYSDIDGRWTGREHRTVHNFEEHGKLLFHSLSVEDGPRYAEDRDMALWGQAILASRAEGSRNLSALAGPPQVVRTAFATNGNLDEEGSAWSPQSVVALAHDVGNIVGDASVTFAVGYERKEAINYLGDAYTGFYRSEYPTTREALSFFLDDFEDARLESWKLDDELSAFATAAAGPKYADIVTLSTRQAYGGIDLTIPNDSLDTDQVLAFIKELSSDGNVNTIDIIMPAFPIYWVMDPDWIRLLLEPVMLYLDAGRWKLPYTIHDLGSHYPHAIGHDDQRAEPMPIEESGNLLILALAYVRATGDASWINQYMGIFQKYADYLVENSIDIAEQLSSNDAAGPLANETNLAIKAAIGIKAYGELSGDHRYSQIGDEHGDIIFGQRLGTDESQSHFVLEYPDKPNTWKTPYNLYPDVLLGLETFPNEAYSMGSKFFSTVRGEYGVALDNRQDWAKSDWNMWLAGTFETSTRDEFVDDLWAFMTNGKHNWPFSDRYVSTSAHGSEPGIPILCRARPTVGGHFALLALKGPSSLLSLSTYKAHASRDTYSVDLTVPRPHNFGAQGYPLSNGATPSGPAPGAVPLLPNNGRMIQSGPTRILCIADVRGNLKSLNDLAKQARADHIIHTGDFGFYDDTSLERIADKTLKHVAQYSPLLPENVKRTIAQVPPQQSIKQRFTPDQLPLSELPMLLDKRITLDVPVYTVWGACEDVRVLEKFRSGEYKVNNLHIIDEANSRLLDIGGVKLRLLGLGGAVVMHKLFDNGEGKTTIAGGQGTMWTTLLQMGELIDTANRVYDPSETRVFVTHASPAREGMLNQLSVTLKADFSVSAGLHFRYGSSYNEFSVNPSLDHYRGKLAASKASFTDVWETVRGEVESAISSNEAQKTLLDNALDVVQKMPSIANGGNPFGGPVAAGNAAGQVDESAFKNMWNFNLADAAFGYLVLEIEGGRIATEMRAQGFNFAHRSGKPAAGGAQPIPSALPATTASPAPTGAGGRPAASTPQFGQAPPVLGGAAAGQQQGQAKAQPARASPAPPAGEEKVAGADANGTIQQEKTGESLAPRGEKKPSNGLFVSNVDSEQKVRELLPEEDQAKALKIEKYGKFNYVVTFPTVEDAKAALDRQPIDHKKPTTGSGPRKPNFKFFEERPRGQGNAGTWGSSTRGGATAGQRGYQSASDSEGARRGGFGGRGRGRGDRGRGGRGGRGGSFKSGSTDSPAPSTPSGDKPTPSGGD</sequence>
<dbReference type="SUPFAM" id="SSF56300">
    <property type="entry name" value="Metallo-dependent phosphatases"/>
    <property type="match status" value="1"/>
</dbReference>